<keyword evidence="3" id="KW-1133">Transmembrane helix</keyword>
<keyword evidence="5" id="KW-0143">Chaperone</keyword>
<dbReference type="PANTHER" id="PTHR44176">
    <property type="entry name" value="DNAJ HOMOLOG SUBFAMILY C MEMBER 25"/>
    <property type="match status" value="1"/>
</dbReference>
<dbReference type="SMART" id="SM00271">
    <property type="entry name" value="DnaJ"/>
    <property type="match status" value="1"/>
</dbReference>
<reference evidence="9" key="1">
    <citation type="submission" date="2023-01" db="EMBL/GenBank/DDBJ databases">
        <title>Metagenome sequencing of chrysophaentin producing Chrysophaeum taylorii.</title>
        <authorList>
            <person name="Davison J."/>
            <person name="Bewley C."/>
        </authorList>
    </citation>
    <scope>NUCLEOTIDE SEQUENCE</scope>
    <source>
        <strain evidence="9">NIES-1699</strain>
    </source>
</reference>
<comment type="subcellular location">
    <subcellularLocation>
        <location evidence="1">Membrane</location>
        <topology evidence="1">Multi-pass membrane protein</topology>
    </subcellularLocation>
</comment>
<dbReference type="PANTHER" id="PTHR44176:SF1">
    <property type="entry name" value="DNAJ HOMOLOG SUBFAMILY C MEMBER 25"/>
    <property type="match status" value="1"/>
</dbReference>
<evidence type="ECO:0000256" key="1">
    <source>
        <dbReference type="ARBA" id="ARBA00004141"/>
    </source>
</evidence>
<dbReference type="CDD" id="cd06257">
    <property type="entry name" value="DnaJ"/>
    <property type="match status" value="1"/>
</dbReference>
<keyword evidence="2" id="KW-0812">Transmembrane</keyword>
<keyword evidence="7" id="KW-0732">Signal</keyword>
<accession>A0AAD7ULS8</accession>
<dbReference type="Proteomes" id="UP001230188">
    <property type="component" value="Unassembled WGS sequence"/>
</dbReference>
<dbReference type="InterPro" id="IPR044632">
    <property type="entry name" value="DNAJC25-like"/>
</dbReference>
<evidence type="ECO:0000256" key="5">
    <source>
        <dbReference type="ARBA" id="ARBA00023186"/>
    </source>
</evidence>
<dbReference type="SUPFAM" id="SSF46565">
    <property type="entry name" value="Chaperone J-domain"/>
    <property type="match status" value="1"/>
</dbReference>
<keyword evidence="10" id="KW-1185">Reference proteome</keyword>
<dbReference type="Gene3D" id="1.10.287.110">
    <property type="entry name" value="DnaJ domain"/>
    <property type="match status" value="1"/>
</dbReference>
<dbReference type="Pfam" id="PF00226">
    <property type="entry name" value="DnaJ"/>
    <property type="match status" value="1"/>
</dbReference>
<feature type="compositionally biased region" description="Basic residues" evidence="6">
    <location>
        <begin position="335"/>
        <end position="344"/>
    </location>
</feature>
<feature type="chain" id="PRO_5042123783" description="J domain-containing protein" evidence="7">
    <location>
        <begin position="23"/>
        <end position="353"/>
    </location>
</feature>
<feature type="domain" description="J" evidence="8">
    <location>
        <begin position="38"/>
        <end position="103"/>
    </location>
</feature>
<dbReference type="GO" id="GO:0006457">
    <property type="term" value="P:protein folding"/>
    <property type="evidence" value="ECO:0007669"/>
    <property type="project" value="InterPro"/>
</dbReference>
<protein>
    <recommendedName>
        <fullName evidence="8">J domain-containing protein</fullName>
    </recommendedName>
</protein>
<dbReference type="GO" id="GO:0005789">
    <property type="term" value="C:endoplasmic reticulum membrane"/>
    <property type="evidence" value="ECO:0007669"/>
    <property type="project" value="TreeGrafter"/>
</dbReference>
<dbReference type="EMBL" id="JAQMWT010000059">
    <property type="protein sequence ID" value="KAJ8611948.1"/>
    <property type="molecule type" value="Genomic_DNA"/>
</dbReference>
<evidence type="ECO:0000256" key="3">
    <source>
        <dbReference type="ARBA" id="ARBA00022989"/>
    </source>
</evidence>
<sequence length="353" mass="40601">MMARSRRYLGVALLVALPLAAAKVKFEDKWNKFCGEPDCYTELGLLPNATKAQIRRAYRNLSLEFHPDKNPGDRVAAEKFRRVARANEVLTDDEERKKLDYYIENPAEYWQLYGSYVSYAYKPKSSIVTAIVFLLLFLSCVQPTIQYSKYSQYVAKLEKAAMNKLPVGAGGSPESLEIRRLAEEKIAADKANKKGKSGKLDRKKLEETIHQLIADLEIEGEFRKPTVREIPIVRVCIVPVSFGTRAYRYLKVEYKRFKGLDLDEEEKQEVIERFLGGADKWEALSDQDQDKLIEQDCWKRENFDAWMIERKKNAPVPQETTVAAEPAVITAKSKKELRQRRKANANKSFVMDD</sequence>
<organism evidence="9 10">
    <name type="scientific">Chrysophaeum taylorii</name>
    <dbReference type="NCBI Taxonomy" id="2483200"/>
    <lineage>
        <taxon>Eukaryota</taxon>
        <taxon>Sar</taxon>
        <taxon>Stramenopiles</taxon>
        <taxon>Ochrophyta</taxon>
        <taxon>Pelagophyceae</taxon>
        <taxon>Pelagomonadales</taxon>
        <taxon>Pelagomonadaceae</taxon>
        <taxon>Chrysophaeum</taxon>
    </lineage>
</organism>
<proteinExistence type="predicted"/>
<evidence type="ECO:0000313" key="9">
    <source>
        <dbReference type="EMBL" id="KAJ8611948.1"/>
    </source>
</evidence>
<evidence type="ECO:0000256" key="7">
    <source>
        <dbReference type="SAM" id="SignalP"/>
    </source>
</evidence>
<feature type="region of interest" description="Disordered" evidence="6">
    <location>
        <begin position="333"/>
        <end position="353"/>
    </location>
</feature>
<dbReference type="InterPro" id="IPR001623">
    <property type="entry name" value="DnaJ_domain"/>
</dbReference>
<evidence type="ECO:0000259" key="8">
    <source>
        <dbReference type="PROSITE" id="PS50076"/>
    </source>
</evidence>
<dbReference type="PROSITE" id="PS50076">
    <property type="entry name" value="DNAJ_2"/>
    <property type="match status" value="1"/>
</dbReference>
<evidence type="ECO:0000256" key="6">
    <source>
        <dbReference type="SAM" id="MobiDB-lite"/>
    </source>
</evidence>
<keyword evidence="4" id="KW-0472">Membrane</keyword>
<name>A0AAD7ULS8_9STRA</name>
<gene>
    <name evidence="9" type="ORF">CTAYLR_004386</name>
</gene>
<evidence type="ECO:0000256" key="4">
    <source>
        <dbReference type="ARBA" id="ARBA00023136"/>
    </source>
</evidence>
<evidence type="ECO:0000256" key="2">
    <source>
        <dbReference type="ARBA" id="ARBA00022692"/>
    </source>
</evidence>
<dbReference type="PRINTS" id="PR00625">
    <property type="entry name" value="JDOMAIN"/>
</dbReference>
<dbReference type="InterPro" id="IPR036869">
    <property type="entry name" value="J_dom_sf"/>
</dbReference>
<dbReference type="AlphaFoldDB" id="A0AAD7ULS8"/>
<comment type="caution">
    <text evidence="9">The sequence shown here is derived from an EMBL/GenBank/DDBJ whole genome shotgun (WGS) entry which is preliminary data.</text>
</comment>
<evidence type="ECO:0000313" key="10">
    <source>
        <dbReference type="Proteomes" id="UP001230188"/>
    </source>
</evidence>
<feature type="signal peptide" evidence="7">
    <location>
        <begin position="1"/>
        <end position="22"/>
    </location>
</feature>